<feature type="region of interest" description="Disordered" evidence="1">
    <location>
        <begin position="1"/>
        <end position="33"/>
    </location>
</feature>
<protein>
    <submittedName>
        <fullName evidence="2">Uncharacterized protein</fullName>
    </submittedName>
</protein>
<proteinExistence type="predicted"/>
<gene>
    <name evidence="2" type="ORF">DFJ69_2791</name>
</gene>
<name>A0A3D9SXN7_9ACTN</name>
<evidence type="ECO:0000256" key="1">
    <source>
        <dbReference type="SAM" id="MobiDB-lite"/>
    </source>
</evidence>
<dbReference type="Proteomes" id="UP000256661">
    <property type="component" value="Unassembled WGS sequence"/>
</dbReference>
<evidence type="ECO:0000313" key="3">
    <source>
        <dbReference type="Proteomes" id="UP000256661"/>
    </source>
</evidence>
<keyword evidence="3" id="KW-1185">Reference proteome</keyword>
<dbReference type="EMBL" id="QTTT01000001">
    <property type="protein sequence ID" value="REE97324.1"/>
    <property type="molecule type" value="Genomic_DNA"/>
</dbReference>
<reference evidence="2 3" key="1">
    <citation type="submission" date="2018-08" db="EMBL/GenBank/DDBJ databases">
        <title>Sequencing the genomes of 1000 actinobacteria strains.</title>
        <authorList>
            <person name="Klenk H.-P."/>
        </authorList>
    </citation>
    <scope>NUCLEOTIDE SEQUENCE [LARGE SCALE GENOMIC DNA]</scope>
    <source>
        <strain evidence="2 3">DSM 43927</strain>
    </source>
</reference>
<sequence>MDQAWPKTADLGITRPENAAGDPERAARDVQRSTGGRWVAWWGRSTGRYWATPRAPYPWYGLLEAATPLGLRERIGDMDAEYGHGRHGRWNALHG</sequence>
<organism evidence="2 3">
    <name type="scientific">Thermomonospora umbrina</name>
    <dbReference type="NCBI Taxonomy" id="111806"/>
    <lineage>
        <taxon>Bacteria</taxon>
        <taxon>Bacillati</taxon>
        <taxon>Actinomycetota</taxon>
        <taxon>Actinomycetes</taxon>
        <taxon>Streptosporangiales</taxon>
        <taxon>Thermomonosporaceae</taxon>
        <taxon>Thermomonospora</taxon>
    </lineage>
</organism>
<accession>A0A3D9SXN7</accession>
<evidence type="ECO:0000313" key="2">
    <source>
        <dbReference type="EMBL" id="REE97324.1"/>
    </source>
</evidence>
<dbReference type="AlphaFoldDB" id="A0A3D9SXN7"/>
<feature type="compositionally biased region" description="Basic and acidic residues" evidence="1">
    <location>
        <begin position="22"/>
        <end position="31"/>
    </location>
</feature>
<comment type="caution">
    <text evidence="2">The sequence shown here is derived from an EMBL/GenBank/DDBJ whole genome shotgun (WGS) entry which is preliminary data.</text>
</comment>